<dbReference type="InterPro" id="IPR000683">
    <property type="entry name" value="Gfo/Idh/MocA-like_OxRdtase_N"/>
</dbReference>
<comment type="caution">
    <text evidence="3">The sequence shown here is derived from an EMBL/GenBank/DDBJ whole genome shotgun (WGS) entry which is preliminary data.</text>
</comment>
<dbReference type="EMBL" id="JACSNX010000005">
    <property type="protein sequence ID" value="MBM6850934.1"/>
    <property type="molecule type" value="Genomic_DNA"/>
</dbReference>
<gene>
    <name evidence="3" type="ORF">H9X91_05710</name>
</gene>
<organism evidence="3 4">
    <name type="scientific">Oscillibacter valericigenes</name>
    <dbReference type="NCBI Taxonomy" id="351091"/>
    <lineage>
        <taxon>Bacteria</taxon>
        <taxon>Bacillati</taxon>
        <taxon>Bacillota</taxon>
        <taxon>Clostridia</taxon>
        <taxon>Eubacteriales</taxon>
        <taxon>Oscillospiraceae</taxon>
        <taxon>Oscillibacter</taxon>
    </lineage>
</organism>
<dbReference type="Pfam" id="PF22725">
    <property type="entry name" value="GFO_IDH_MocA_C3"/>
    <property type="match status" value="1"/>
</dbReference>
<name>A0ABS2FTI1_9FIRM</name>
<evidence type="ECO:0000313" key="4">
    <source>
        <dbReference type="Proteomes" id="UP000719500"/>
    </source>
</evidence>
<proteinExistence type="predicted"/>
<dbReference type="PANTHER" id="PTHR43249:SF1">
    <property type="entry name" value="D-GLUCOSIDE 3-DEHYDROGENASE"/>
    <property type="match status" value="1"/>
</dbReference>
<dbReference type="SUPFAM" id="SSF55347">
    <property type="entry name" value="Glyceraldehyde-3-phosphate dehydrogenase-like, C-terminal domain"/>
    <property type="match status" value="1"/>
</dbReference>
<feature type="domain" description="GFO/IDH/MocA-like oxidoreductase" evidence="2">
    <location>
        <begin position="138"/>
        <end position="270"/>
    </location>
</feature>
<feature type="domain" description="Gfo/Idh/MocA-like oxidoreductase N-terminal" evidence="1">
    <location>
        <begin position="6"/>
        <end position="124"/>
    </location>
</feature>
<accession>A0ABS2FTI1</accession>
<sequence>MDREIGIGIVGCGSIARWKYAENLAVLPGASLRAFFGGRAEELRKAWGAPGAVTCGSLEELLGRSDVDAVCICTPNDSHAAITLAALRAGKHVLCEKPMAVDAASAEEMVRTAEESGVFLTVGHQARFYPSAQALHGELRAGRFGALYFARASMVRRMGIPTWGRFFDPVVQGGGCLMDLGTHALDLAMWLLDDFEPAYCSAGTFRGPGDMPTAANRWGPWDPAALKVETSAFGQVVMKSGAVLSIDTSWALHVPEDREDAITLCGTAAGAEWAPGGYTVSEALPDRLVTTSCRLPEEEQTANRAQLADFLDAVRQGRAPLVTARQSLAVVRVLEGLYRSARERRPVEF</sequence>
<dbReference type="Proteomes" id="UP000719500">
    <property type="component" value="Unassembled WGS sequence"/>
</dbReference>
<dbReference type="PANTHER" id="PTHR43249">
    <property type="entry name" value="UDP-N-ACETYL-2-AMINO-2-DEOXY-D-GLUCURONATE OXIDASE"/>
    <property type="match status" value="1"/>
</dbReference>
<protein>
    <submittedName>
        <fullName evidence="3">Gfo/Idh/MocA family oxidoreductase</fullName>
    </submittedName>
</protein>
<keyword evidence="4" id="KW-1185">Reference proteome</keyword>
<evidence type="ECO:0000259" key="1">
    <source>
        <dbReference type="Pfam" id="PF01408"/>
    </source>
</evidence>
<dbReference type="SUPFAM" id="SSF51735">
    <property type="entry name" value="NAD(P)-binding Rossmann-fold domains"/>
    <property type="match status" value="1"/>
</dbReference>
<evidence type="ECO:0000313" key="3">
    <source>
        <dbReference type="EMBL" id="MBM6850934.1"/>
    </source>
</evidence>
<dbReference type="InterPro" id="IPR055170">
    <property type="entry name" value="GFO_IDH_MocA-like_dom"/>
</dbReference>
<dbReference type="Pfam" id="PF01408">
    <property type="entry name" value="GFO_IDH_MocA"/>
    <property type="match status" value="1"/>
</dbReference>
<reference evidence="3 4" key="1">
    <citation type="journal article" date="2021" name="Sci. Rep.">
        <title>The distribution of antibiotic resistance genes in chicken gut microbiota commensals.</title>
        <authorList>
            <person name="Juricova H."/>
            <person name="Matiasovicova J."/>
            <person name="Kubasova T."/>
            <person name="Cejkova D."/>
            <person name="Rychlik I."/>
        </authorList>
    </citation>
    <scope>NUCLEOTIDE SEQUENCE [LARGE SCALE GENOMIC DNA]</scope>
    <source>
        <strain evidence="3 4">An411</strain>
    </source>
</reference>
<dbReference type="Gene3D" id="3.40.50.720">
    <property type="entry name" value="NAD(P)-binding Rossmann-like Domain"/>
    <property type="match status" value="1"/>
</dbReference>
<dbReference type="RefSeq" id="WP_204803445.1">
    <property type="nucleotide sequence ID" value="NZ_JACSNX010000005.1"/>
</dbReference>
<dbReference type="InterPro" id="IPR036291">
    <property type="entry name" value="NAD(P)-bd_dom_sf"/>
</dbReference>
<dbReference type="Gene3D" id="3.30.360.10">
    <property type="entry name" value="Dihydrodipicolinate Reductase, domain 2"/>
    <property type="match status" value="1"/>
</dbReference>
<dbReference type="InterPro" id="IPR052515">
    <property type="entry name" value="Gfo/Idh/MocA_Oxidoreductase"/>
</dbReference>
<evidence type="ECO:0000259" key="2">
    <source>
        <dbReference type="Pfam" id="PF22725"/>
    </source>
</evidence>